<evidence type="ECO:0000256" key="2">
    <source>
        <dbReference type="SAM" id="MobiDB-lite"/>
    </source>
</evidence>
<comment type="caution">
    <text evidence="3">The sequence shown here is derived from an EMBL/GenBank/DDBJ whole genome shotgun (WGS) entry which is preliminary data.</text>
</comment>
<reference evidence="3" key="1">
    <citation type="submission" date="2023-03" db="EMBL/GenBank/DDBJ databases">
        <title>Massive genome expansion in bonnet fungi (Mycena s.s.) driven by repeated elements and novel gene families across ecological guilds.</title>
        <authorList>
            <consortium name="Lawrence Berkeley National Laboratory"/>
            <person name="Harder C.B."/>
            <person name="Miyauchi S."/>
            <person name="Viragh M."/>
            <person name="Kuo A."/>
            <person name="Thoen E."/>
            <person name="Andreopoulos B."/>
            <person name="Lu D."/>
            <person name="Skrede I."/>
            <person name="Drula E."/>
            <person name="Henrissat B."/>
            <person name="Morin E."/>
            <person name="Kohler A."/>
            <person name="Barry K."/>
            <person name="LaButti K."/>
            <person name="Morin E."/>
            <person name="Salamov A."/>
            <person name="Lipzen A."/>
            <person name="Mereny Z."/>
            <person name="Hegedus B."/>
            <person name="Baldrian P."/>
            <person name="Stursova M."/>
            <person name="Weitz H."/>
            <person name="Taylor A."/>
            <person name="Grigoriev I.V."/>
            <person name="Nagy L.G."/>
            <person name="Martin F."/>
            <person name="Kauserud H."/>
        </authorList>
    </citation>
    <scope>NUCLEOTIDE SEQUENCE</scope>
    <source>
        <strain evidence="3">CBHHK188m</strain>
    </source>
</reference>
<dbReference type="Gene3D" id="3.10.129.10">
    <property type="entry name" value="Hotdog Thioesterase"/>
    <property type="match status" value="1"/>
</dbReference>
<sequence>MLILDRYAALAVNHSPQGVLVAVQQVLRLVPAAKYVAIIIFLLNAGGWPFSWHFRILSPLFEGFFRINLIKLRNLFAAKQTKKKAVEAWYEGQMQIGEHPFRKVWTRSSWVRPDQSDFNLHMSNSSYAEVLDAARLRLALSAFPNIFRCGGWVPLSATHFHFIREIPMLSHYEVRVSIGSFDEKWLWVVSRFVKPVSKGKSKSAIKSALKSAAETATATVIPSITVPATPLTNGAGTPLVGSGADTELAPNAVAQALLAREAARTTEADGAMLYTVTVEQFCFKQGRITVPPAVVLAANGFHAAPSASASEPPSSTGARTAKPPMPPHWPAVRSLTGSMRALAKFYAGGWKDVPAGERWWEDAFAACEEERKARLVPFVGAETSFEGTRSGLNGGLAGVRALRS</sequence>
<dbReference type="SUPFAM" id="SSF54637">
    <property type="entry name" value="Thioesterase/thiol ester dehydrase-isomerase"/>
    <property type="match status" value="1"/>
</dbReference>
<evidence type="ECO:0000313" key="3">
    <source>
        <dbReference type="EMBL" id="KAJ7747132.1"/>
    </source>
</evidence>
<organism evidence="3 4">
    <name type="scientific">Mycena maculata</name>
    <dbReference type="NCBI Taxonomy" id="230809"/>
    <lineage>
        <taxon>Eukaryota</taxon>
        <taxon>Fungi</taxon>
        <taxon>Dikarya</taxon>
        <taxon>Basidiomycota</taxon>
        <taxon>Agaricomycotina</taxon>
        <taxon>Agaricomycetes</taxon>
        <taxon>Agaricomycetidae</taxon>
        <taxon>Agaricales</taxon>
        <taxon>Marasmiineae</taxon>
        <taxon>Mycenaceae</taxon>
        <taxon>Mycena</taxon>
    </lineage>
</organism>
<name>A0AAD7N629_9AGAR</name>
<gene>
    <name evidence="3" type="ORF">DFH07DRAFT_889281</name>
</gene>
<dbReference type="AlphaFoldDB" id="A0AAD7N629"/>
<evidence type="ECO:0000256" key="1">
    <source>
        <dbReference type="ARBA" id="ARBA00038476"/>
    </source>
</evidence>
<comment type="similarity">
    <text evidence="1">Belongs to the lcsJ thioesterase family.</text>
</comment>
<dbReference type="Pfam" id="PF13279">
    <property type="entry name" value="4HBT_2"/>
    <property type="match status" value="1"/>
</dbReference>
<dbReference type="EMBL" id="JARJLG010000095">
    <property type="protein sequence ID" value="KAJ7747132.1"/>
    <property type="molecule type" value="Genomic_DNA"/>
</dbReference>
<dbReference type="PANTHER" id="PTHR12475:SF4">
    <property type="entry name" value="PROTEIN THEM6"/>
    <property type="match status" value="1"/>
</dbReference>
<accession>A0AAD7N629</accession>
<dbReference type="InterPro" id="IPR051490">
    <property type="entry name" value="THEM6_lcsJ_thioesterase"/>
</dbReference>
<protein>
    <submittedName>
        <fullName evidence="3">Uncharacterized protein</fullName>
    </submittedName>
</protein>
<evidence type="ECO:0000313" key="4">
    <source>
        <dbReference type="Proteomes" id="UP001215280"/>
    </source>
</evidence>
<feature type="region of interest" description="Disordered" evidence="2">
    <location>
        <begin position="305"/>
        <end position="327"/>
    </location>
</feature>
<dbReference type="PANTHER" id="PTHR12475">
    <property type="match status" value="1"/>
</dbReference>
<keyword evidence="4" id="KW-1185">Reference proteome</keyword>
<feature type="compositionally biased region" description="Low complexity" evidence="2">
    <location>
        <begin position="305"/>
        <end position="315"/>
    </location>
</feature>
<dbReference type="Proteomes" id="UP001215280">
    <property type="component" value="Unassembled WGS sequence"/>
</dbReference>
<dbReference type="InterPro" id="IPR029069">
    <property type="entry name" value="HotDog_dom_sf"/>
</dbReference>
<proteinExistence type="inferred from homology"/>